<dbReference type="InterPro" id="IPR033453">
    <property type="entry name" value="Glyco_hydro_30_TIM-barrel"/>
</dbReference>
<dbReference type="OrthoDB" id="9806701at2"/>
<protein>
    <submittedName>
        <fullName evidence="7">Glucosylceramidase</fullName>
    </submittedName>
</protein>
<dbReference type="SUPFAM" id="SSF51445">
    <property type="entry name" value="(Trans)glycosidases"/>
    <property type="match status" value="1"/>
</dbReference>
<feature type="chain" id="PRO_5012425096" evidence="5">
    <location>
        <begin position="30"/>
        <end position="614"/>
    </location>
</feature>
<organism evidence="7 8">
    <name type="scientific">Paractinoplanes atraurantiacus</name>
    <dbReference type="NCBI Taxonomy" id="1036182"/>
    <lineage>
        <taxon>Bacteria</taxon>
        <taxon>Bacillati</taxon>
        <taxon>Actinomycetota</taxon>
        <taxon>Actinomycetes</taxon>
        <taxon>Micromonosporales</taxon>
        <taxon>Micromonosporaceae</taxon>
        <taxon>Paractinoplanes</taxon>
    </lineage>
</organism>
<dbReference type="Pfam" id="PF02055">
    <property type="entry name" value="Glyco_hydro_30"/>
    <property type="match status" value="1"/>
</dbReference>
<comment type="similarity">
    <text evidence="1 4">Belongs to the glycosyl hydrolase 30 family.</text>
</comment>
<dbReference type="PRINTS" id="PR00843">
    <property type="entry name" value="GLHYDRLASE30"/>
</dbReference>
<dbReference type="SUPFAM" id="SSF50370">
    <property type="entry name" value="Ricin B-like lectins"/>
    <property type="match status" value="1"/>
</dbReference>
<dbReference type="PROSITE" id="PS50231">
    <property type="entry name" value="RICIN_B_LECTIN"/>
    <property type="match status" value="1"/>
</dbReference>
<sequence length="614" mass="65221">MSSRKIGWAASAALAASAAVLIAPQASYAAGEAVNVYLTTTSDSGGRVVSRGLQQQAAVAFGSSSGTANQTITVNENTTYQQFEGAGASFTDTAAFDIRGSGALSAATQNDVMTKLFSPTAGIGVSALRNVIGSSDLAQNNFSYDTTCCDLNDFSLSRDADVMALTKQAVGLNPSMFVMASPWSAPPWMKDNNAYSQGWLQSQYYPAYAQYFVKYIQGYQSQGVPIRYVTAQNEPTCCAGYPSMQWNAAGLQYFSKTNLLPALQGAGLNTKLLVGDWNFDTYDTWVAPLLADTAIRNHPNFGGVAWHDYGGNPSTATAVHNQYPQVNAYMTEHSGGTWVSNQHAEDMGDLIDYFRNWGRSWTKWSMAVDENMGPHNGGCGTCTGLVTVHRNDARRGQVDYTIEYYTMGHLTKFVRPGAVRIDSSANGTVPNVAFRNSDGSKALIAYNTSGSTQSVKVNWGGQSFVYSLPARTSATFTWSGTQSGSGSTGGTIKGLGGKCLDVTGSSTANGNQPQMWDCTAGNTNQQWTRNADGTITGLGKCLDVANNSTADGAAVHLWDCIGSVASQKWTVTSGGDIVNTASGKCLDVKDNSTVNGTKLQIWACTGAANQKWSL</sequence>
<dbReference type="PANTHER" id="PTHR11069:SF23">
    <property type="entry name" value="LYSOSOMAL ACID GLUCOSYLCERAMIDASE"/>
    <property type="match status" value="1"/>
</dbReference>
<dbReference type="InterPro" id="IPR017853">
    <property type="entry name" value="GH"/>
</dbReference>
<dbReference type="PANTHER" id="PTHR11069">
    <property type="entry name" value="GLUCOSYLCERAMIDASE"/>
    <property type="match status" value="1"/>
</dbReference>
<dbReference type="RefSeq" id="WP_097325285.1">
    <property type="nucleotide sequence ID" value="NZ_OBDY01000019.1"/>
</dbReference>
<evidence type="ECO:0000256" key="2">
    <source>
        <dbReference type="ARBA" id="ARBA00022729"/>
    </source>
</evidence>
<dbReference type="InterPro" id="IPR001139">
    <property type="entry name" value="Glyco_hydro_30"/>
</dbReference>
<dbReference type="SMART" id="SM00458">
    <property type="entry name" value="RICIN"/>
    <property type="match status" value="1"/>
</dbReference>
<dbReference type="GO" id="GO:0016020">
    <property type="term" value="C:membrane"/>
    <property type="evidence" value="ECO:0007669"/>
    <property type="project" value="GOC"/>
</dbReference>
<dbReference type="GO" id="GO:0004348">
    <property type="term" value="F:glucosylceramidase activity"/>
    <property type="evidence" value="ECO:0007669"/>
    <property type="project" value="InterPro"/>
</dbReference>
<dbReference type="InterPro" id="IPR035992">
    <property type="entry name" value="Ricin_B-like_lectins"/>
</dbReference>
<dbReference type="InterPro" id="IPR013780">
    <property type="entry name" value="Glyco_hydro_b"/>
</dbReference>
<dbReference type="Pfam" id="PF00652">
    <property type="entry name" value="Ricin_B_lectin"/>
    <property type="match status" value="1"/>
</dbReference>
<keyword evidence="2 5" id="KW-0732">Signal</keyword>
<dbReference type="EMBL" id="OBDY01000019">
    <property type="protein sequence ID" value="SNY58245.1"/>
    <property type="molecule type" value="Genomic_DNA"/>
</dbReference>
<feature type="domain" description="Ricin B lectin" evidence="6">
    <location>
        <begin position="486"/>
        <end position="614"/>
    </location>
</feature>
<evidence type="ECO:0000313" key="7">
    <source>
        <dbReference type="EMBL" id="SNY58245.1"/>
    </source>
</evidence>
<dbReference type="CDD" id="cd23451">
    <property type="entry name" value="beta-trefoil_Ricin_laminarinase"/>
    <property type="match status" value="1"/>
</dbReference>
<accession>A0A285JDD7</accession>
<dbReference type="Gene3D" id="3.20.20.80">
    <property type="entry name" value="Glycosidases"/>
    <property type="match status" value="1"/>
</dbReference>
<dbReference type="Pfam" id="PF17189">
    <property type="entry name" value="Glyco_hydro_30C"/>
    <property type="match status" value="1"/>
</dbReference>
<keyword evidence="3 4" id="KW-0378">Hydrolase</keyword>
<reference evidence="8" key="1">
    <citation type="submission" date="2017-09" db="EMBL/GenBank/DDBJ databases">
        <authorList>
            <person name="Varghese N."/>
            <person name="Submissions S."/>
        </authorList>
    </citation>
    <scope>NUCLEOTIDE SEQUENCE [LARGE SCALE GENOMIC DNA]</scope>
    <source>
        <strain evidence="8">CGMCC 4.6857</strain>
    </source>
</reference>
<evidence type="ECO:0000256" key="4">
    <source>
        <dbReference type="RuleBase" id="RU361188"/>
    </source>
</evidence>
<dbReference type="Gene3D" id="2.60.40.1180">
    <property type="entry name" value="Golgi alpha-mannosidase II"/>
    <property type="match status" value="1"/>
</dbReference>
<feature type="signal peptide" evidence="5">
    <location>
        <begin position="1"/>
        <end position="29"/>
    </location>
</feature>
<dbReference type="Gene3D" id="2.80.10.50">
    <property type="match status" value="2"/>
</dbReference>
<keyword evidence="4" id="KW-0326">Glycosidase</keyword>
<dbReference type="InterPro" id="IPR033452">
    <property type="entry name" value="GH30_C"/>
</dbReference>
<gene>
    <name evidence="7" type="ORF">SAMN05421748_11945</name>
</gene>
<evidence type="ECO:0000259" key="6">
    <source>
        <dbReference type="SMART" id="SM00458"/>
    </source>
</evidence>
<evidence type="ECO:0000256" key="5">
    <source>
        <dbReference type="SAM" id="SignalP"/>
    </source>
</evidence>
<dbReference type="SUPFAM" id="SSF51011">
    <property type="entry name" value="Glycosyl hydrolase domain"/>
    <property type="match status" value="1"/>
</dbReference>
<keyword evidence="8" id="KW-1185">Reference proteome</keyword>
<proteinExistence type="inferred from homology"/>
<dbReference type="InterPro" id="IPR000772">
    <property type="entry name" value="Ricin_B_lectin"/>
</dbReference>
<evidence type="ECO:0000256" key="1">
    <source>
        <dbReference type="ARBA" id="ARBA00005382"/>
    </source>
</evidence>
<dbReference type="AlphaFoldDB" id="A0A285JDD7"/>
<evidence type="ECO:0000313" key="8">
    <source>
        <dbReference type="Proteomes" id="UP000219612"/>
    </source>
</evidence>
<dbReference type="GO" id="GO:0006680">
    <property type="term" value="P:glucosylceramide catabolic process"/>
    <property type="evidence" value="ECO:0007669"/>
    <property type="project" value="TreeGrafter"/>
</dbReference>
<name>A0A285JDD7_9ACTN</name>
<dbReference type="Proteomes" id="UP000219612">
    <property type="component" value="Unassembled WGS sequence"/>
</dbReference>
<evidence type="ECO:0000256" key="3">
    <source>
        <dbReference type="ARBA" id="ARBA00022801"/>
    </source>
</evidence>